<keyword evidence="3" id="KW-1185">Reference proteome</keyword>
<dbReference type="EMBL" id="JWZX01002465">
    <property type="protein sequence ID" value="KOO29087.1"/>
    <property type="molecule type" value="Genomic_DNA"/>
</dbReference>
<comment type="caution">
    <text evidence="2">The sequence shown here is derived from an EMBL/GenBank/DDBJ whole genome shotgun (WGS) entry which is preliminary data.</text>
</comment>
<feature type="region of interest" description="Disordered" evidence="1">
    <location>
        <begin position="1"/>
        <end position="26"/>
    </location>
</feature>
<accession>A0A0M0JS13</accession>
<evidence type="ECO:0000313" key="3">
    <source>
        <dbReference type="Proteomes" id="UP000037460"/>
    </source>
</evidence>
<evidence type="ECO:0000313" key="2">
    <source>
        <dbReference type="EMBL" id="KOO29087.1"/>
    </source>
</evidence>
<gene>
    <name evidence="2" type="ORF">Ctob_007485</name>
</gene>
<dbReference type="Proteomes" id="UP000037460">
    <property type="component" value="Unassembled WGS sequence"/>
</dbReference>
<organism evidence="2 3">
    <name type="scientific">Chrysochromulina tobinii</name>
    <dbReference type="NCBI Taxonomy" id="1460289"/>
    <lineage>
        <taxon>Eukaryota</taxon>
        <taxon>Haptista</taxon>
        <taxon>Haptophyta</taxon>
        <taxon>Prymnesiophyceae</taxon>
        <taxon>Prymnesiales</taxon>
        <taxon>Chrysochromulinaceae</taxon>
        <taxon>Chrysochromulina</taxon>
    </lineage>
</organism>
<dbReference type="OrthoDB" id="10603246at2759"/>
<name>A0A0M0JS13_9EUKA</name>
<feature type="compositionally biased region" description="Polar residues" evidence="1">
    <location>
        <begin position="98"/>
        <end position="121"/>
    </location>
</feature>
<sequence>MTAGPKPERPKSAPVPTYAKSPFAKQTSRAQAVYGKLLEDNIMCRVLKGSGETNDLFYDPKFEAQSNARDCGRVRRFGDVVGRLPLDKAGTRAAASGSFPSNWRPTAPPNDSMTRPSSASTGVKFERQITRKQGVNGKLLENLAMTRFLFGVEGNGPEYYEKAKDSMLQPLYTSARPKLGIGQHRFQRQSGRLPINRCGTRAAANGIFPSHWEPGMGYSDTIPKPTSVTNMSTQPGRVELHLSGLRGAPPNPALAADYVGPERPKSAMQVLREGDEAPKKPRPASAGAAITRPIPERLKKHIEVHSFQKQMTREQWCARPIRI</sequence>
<feature type="compositionally biased region" description="Basic and acidic residues" evidence="1">
    <location>
        <begin position="1"/>
        <end position="11"/>
    </location>
</feature>
<proteinExistence type="predicted"/>
<reference evidence="3" key="1">
    <citation type="journal article" date="2015" name="PLoS Genet.">
        <title>Genome Sequence and Transcriptome Analyses of Chrysochromulina tobin: Metabolic Tools for Enhanced Algal Fitness in the Prominent Order Prymnesiales (Haptophyceae).</title>
        <authorList>
            <person name="Hovde B.T."/>
            <person name="Deodato C.R."/>
            <person name="Hunsperger H.M."/>
            <person name="Ryken S.A."/>
            <person name="Yost W."/>
            <person name="Jha R.K."/>
            <person name="Patterson J."/>
            <person name="Monnat R.J. Jr."/>
            <person name="Barlow S.B."/>
            <person name="Starkenburg S.R."/>
            <person name="Cattolico R.A."/>
        </authorList>
    </citation>
    <scope>NUCLEOTIDE SEQUENCE</scope>
    <source>
        <strain evidence="3">CCMP291</strain>
    </source>
</reference>
<dbReference type="AlphaFoldDB" id="A0A0M0JS13"/>
<feature type="region of interest" description="Disordered" evidence="1">
    <location>
        <begin position="92"/>
        <end position="123"/>
    </location>
</feature>
<evidence type="ECO:0000256" key="1">
    <source>
        <dbReference type="SAM" id="MobiDB-lite"/>
    </source>
</evidence>
<protein>
    <submittedName>
        <fullName evidence="2">Uncharacterized protein</fullName>
    </submittedName>
</protein>